<dbReference type="STRING" id="1618345.UT18_C0009G0061"/>
<reference evidence="7 8" key="1">
    <citation type="journal article" date="2015" name="Nature">
        <title>rRNA introns, odd ribosomes, and small enigmatic genomes across a large radiation of phyla.</title>
        <authorList>
            <person name="Brown C.T."/>
            <person name="Hug L.A."/>
            <person name="Thomas B.C."/>
            <person name="Sharon I."/>
            <person name="Castelle C.J."/>
            <person name="Singh A."/>
            <person name="Wilkins M.J."/>
            <person name="Williams K.H."/>
            <person name="Banfield J.F."/>
        </authorList>
    </citation>
    <scope>NUCLEOTIDE SEQUENCE [LARGE SCALE GENOMIC DNA]</scope>
</reference>
<dbReference type="Gene3D" id="1.20.20.10">
    <property type="entry name" value="F1F0 ATP synthase subunit C"/>
    <property type="match status" value="1"/>
</dbReference>
<evidence type="ECO:0000256" key="3">
    <source>
        <dbReference type="ARBA" id="ARBA00022989"/>
    </source>
</evidence>
<dbReference type="Pfam" id="PF00137">
    <property type="entry name" value="ATP-synt_C"/>
    <property type="match status" value="1"/>
</dbReference>
<name>A0A0G0M2W4_UNCC2</name>
<keyword evidence="2 5" id="KW-0812">Transmembrane</keyword>
<evidence type="ECO:0000256" key="2">
    <source>
        <dbReference type="ARBA" id="ARBA00022692"/>
    </source>
</evidence>
<dbReference type="Proteomes" id="UP000034207">
    <property type="component" value="Unassembled WGS sequence"/>
</dbReference>
<evidence type="ECO:0000256" key="5">
    <source>
        <dbReference type="SAM" id="Phobius"/>
    </source>
</evidence>
<evidence type="ECO:0000256" key="4">
    <source>
        <dbReference type="ARBA" id="ARBA00023136"/>
    </source>
</evidence>
<dbReference type="EMBL" id="LBVV01000009">
    <property type="protein sequence ID" value="KKQ94650.1"/>
    <property type="molecule type" value="Genomic_DNA"/>
</dbReference>
<evidence type="ECO:0000259" key="6">
    <source>
        <dbReference type="Pfam" id="PF00137"/>
    </source>
</evidence>
<proteinExistence type="predicted"/>
<comment type="subcellular location">
    <subcellularLocation>
        <location evidence="1">Membrane</location>
        <topology evidence="1">Multi-pass membrane protein</topology>
    </subcellularLocation>
</comment>
<dbReference type="InterPro" id="IPR035921">
    <property type="entry name" value="F/V-ATP_Csub_sf"/>
</dbReference>
<evidence type="ECO:0000256" key="1">
    <source>
        <dbReference type="ARBA" id="ARBA00004141"/>
    </source>
</evidence>
<gene>
    <name evidence="7" type="ORF">UT18_C0009G0061</name>
</gene>
<organism evidence="7 8">
    <name type="scientific">candidate division CPR2 bacterium GW2011_GWC2_39_10</name>
    <dbReference type="NCBI Taxonomy" id="1618345"/>
    <lineage>
        <taxon>Bacteria</taxon>
        <taxon>Bacteria division CPR2</taxon>
    </lineage>
</organism>
<dbReference type="InterPro" id="IPR038662">
    <property type="entry name" value="ATP_synth_F0_csu_sf"/>
</dbReference>
<dbReference type="GO" id="GO:0015078">
    <property type="term" value="F:proton transmembrane transporter activity"/>
    <property type="evidence" value="ECO:0007669"/>
    <property type="project" value="InterPro"/>
</dbReference>
<protein>
    <recommendedName>
        <fullName evidence="6">V-ATPase proteolipid subunit C-like domain-containing protein</fullName>
    </recommendedName>
</protein>
<dbReference type="InterPro" id="IPR002379">
    <property type="entry name" value="ATPase_proteolipid_c-like_dom"/>
</dbReference>
<feature type="transmembrane region" description="Helical" evidence="5">
    <location>
        <begin position="93"/>
        <end position="116"/>
    </location>
</feature>
<keyword evidence="4 5" id="KW-0472">Membrane</keyword>
<sequence length="118" mass="12041">MSGVSNTFEVTGDPMRIAGASNVELGVLESIKKSLKDAVFGKSSEGKEVLKNLAAGIASGLGLLGSGLGMAWTTGRGLEAIGRNPLAKSKVQVNMYIGLMLGLLAAGLSVFAAFLITK</sequence>
<dbReference type="SUPFAM" id="SSF81333">
    <property type="entry name" value="F1F0 ATP synthase subunit C"/>
    <property type="match status" value="1"/>
</dbReference>
<feature type="transmembrane region" description="Helical" evidence="5">
    <location>
        <begin position="53"/>
        <end position="72"/>
    </location>
</feature>
<feature type="domain" description="V-ATPase proteolipid subunit C-like" evidence="6">
    <location>
        <begin position="53"/>
        <end position="101"/>
    </location>
</feature>
<evidence type="ECO:0000313" key="8">
    <source>
        <dbReference type="Proteomes" id="UP000034207"/>
    </source>
</evidence>
<comment type="caution">
    <text evidence="7">The sequence shown here is derived from an EMBL/GenBank/DDBJ whole genome shotgun (WGS) entry which is preliminary data.</text>
</comment>
<evidence type="ECO:0000313" key="7">
    <source>
        <dbReference type="EMBL" id="KKQ94650.1"/>
    </source>
</evidence>
<accession>A0A0G0M2W4</accession>
<keyword evidence="3 5" id="KW-1133">Transmembrane helix</keyword>
<dbReference type="AlphaFoldDB" id="A0A0G0M2W4"/>
<dbReference type="GO" id="GO:0033177">
    <property type="term" value="C:proton-transporting two-sector ATPase complex, proton-transporting domain"/>
    <property type="evidence" value="ECO:0007669"/>
    <property type="project" value="InterPro"/>
</dbReference>